<dbReference type="Pfam" id="PF00588">
    <property type="entry name" value="SpoU_methylase"/>
    <property type="match status" value="1"/>
</dbReference>
<organism evidence="7 8">
    <name type="scientific">Aquilutibacter rugosus</name>
    <dbReference type="NCBI Taxonomy" id="3115820"/>
    <lineage>
        <taxon>Bacteria</taxon>
        <taxon>Pseudomonadati</taxon>
        <taxon>Pseudomonadota</taxon>
        <taxon>Gammaproteobacteria</taxon>
        <taxon>Lysobacterales</taxon>
        <taxon>Lysobacteraceae</taxon>
        <taxon>Aquilutibacter</taxon>
    </lineage>
</organism>
<dbReference type="RefSeq" id="WP_331704147.1">
    <property type="nucleotide sequence ID" value="NZ_JAZHBO010000002.1"/>
</dbReference>
<feature type="domain" description="tRNA/rRNA methyltransferase SpoU type" evidence="6">
    <location>
        <begin position="18"/>
        <end position="170"/>
    </location>
</feature>
<dbReference type="Gene3D" id="3.40.1280.10">
    <property type="match status" value="1"/>
</dbReference>
<dbReference type="EC" id="2.1.1.200" evidence="5"/>
<dbReference type="InterPro" id="IPR004384">
    <property type="entry name" value="RNA_MeTrfase_TrmJ/LasT"/>
</dbReference>
<dbReference type="GO" id="GO:0008168">
    <property type="term" value="F:methyltransferase activity"/>
    <property type="evidence" value="ECO:0007669"/>
    <property type="project" value="UniProtKB-KW"/>
</dbReference>
<sequence>MSSVSPFDTAQDSWRRQIRFVLVGTQHTGNTGSAARALKTMGFSDLWLVAPSRRPDETAVAMAAGAEDLLQAATIVESLSEALADCSLVIGTTARSRRIGLTEWTPPQAAEAALGQISATPTAKVAVVFGRERTGLTNDELQRCHAGLCIPANPDYSSLNLASAVQIVAYELNRSGAESLTAAPAIAQPATHADWEGFFAQTAEILELIDFHKGRSANSALYKLRRAFLRAPMDQREVRMLRGVLHDMQRALRIKSTDSD</sequence>
<dbReference type="PANTHER" id="PTHR42786:SF2">
    <property type="entry name" value="TRNA (CYTIDINE_URIDINE-2'-O-)-METHYLTRANSFERASE TRMJ"/>
    <property type="match status" value="1"/>
</dbReference>
<dbReference type="Proteomes" id="UP001356170">
    <property type="component" value="Unassembled WGS sequence"/>
</dbReference>
<reference evidence="7 8" key="1">
    <citation type="submission" date="2024-01" db="EMBL/GenBank/DDBJ databases">
        <title>Novel species of the genus Luteimonas isolated from rivers.</title>
        <authorList>
            <person name="Lu H."/>
        </authorList>
    </citation>
    <scope>NUCLEOTIDE SEQUENCE [LARGE SCALE GENOMIC DNA]</scope>
    <source>
        <strain evidence="7 8">FXH3W</strain>
    </source>
</reference>
<dbReference type="SUPFAM" id="SSF75217">
    <property type="entry name" value="alpha/beta knot"/>
    <property type="match status" value="1"/>
</dbReference>
<evidence type="ECO:0000256" key="1">
    <source>
        <dbReference type="ARBA" id="ARBA00007228"/>
    </source>
</evidence>
<dbReference type="InterPro" id="IPR029028">
    <property type="entry name" value="Alpha/beta_knot_MTases"/>
</dbReference>
<dbReference type="PIRSF" id="PIRSF004808">
    <property type="entry name" value="LasT"/>
    <property type="match status" value="1"/>
</dbReference>
<keyword evidence="5" id="KW-0819">tRNA processing</keyword>
<dbReference type="EMBL" id="JAZHBO010000002">
    <property type="protein sequence ID" value="MEF2156350.1"/>
    <property type="molecule type" value="Genomic_DNA"/>
</dbReference>
<keyword evidence="3" id="KW-0808">Transferase</keyword>
<proteinExistence type="inferred from homology"/>
<dbReference type="NCBIfam" id="TIGR00050">
    <property type="entry name" value="rRNA_methyl_1"/>
    <property type="match status" value="1"/>
</dbReference>
<dbReference type="Gene3D" id="1.10.8.590">
    <property type="match status" value="1"/>
</dbReference>
<keyword evidence="4 5" id="KW-0949">S-adenosyl-L-methionine</keyword>
<evidence type="ECO:0000313" key="7">
    <source>
        <dbReference type="EMBL" id="MEF2156350.1"/>
    </source>
</evidence>
<dbReference type="GO" id="GO:0032259">
    <property type="term" value="P:methylation"/>
    <property type="evidence" value="ECO:0007669"/>
    <property type="project" value="UniProtKB-KW"/>
</dbReference>
<gene>
    <name evidence="5" type="primary">trmJ</name>
    <name evidence="7" type="ORF">V3390_08955</name>
</gene>
<evidence type="ECO:0000256" key="2">
    <source>
        <dbReference type="ARBA" id="ARBA00022603"/>
    </source>
</evidence>
<dbReference type="CDD" id="cd18093">
    <property type="entry name" value="SpoU-like_TrmJ"/>
    <property type="match status" value="1"/>
</dbReference>
<dbReference type="InterPro" id="IPR001537">
    <property type="entry name" value="SpoU_MeTrfase"/>
</dbReference>
<evidence type="ECO:0000256" key="5">
    <source>
        <dbReference type="RuleBase" id="RU362024"/>
    </source>
</evidence>
<evidence type="ECO:0000256" key="4">
    <source>
        <dbReference type="ARBA" id="ARBA00022691"/>
    </source>
</evidence>
<keyword evidence="8" id="KW-1185">Reference proteome</keyword>
<accession>A0ABU7V1Y2</accession>
<comment type="subunit">
    <text evidence="5">Homodimer.</text>
</comment>
<dbReference type="PANTHER" id="PTHR42786">
    <property type="entry name" value="TRNA/RRNA METHYLTRANSFERASE"/>
    <property type="match status" value="1"/>
</dbReference>
<name>A0ABU7V1Y2_9GAMM</name>
<evidence type="ECO:0000313" key="8">
    <source>
        <dbReference type="Proteomes" id="UP001356170"/>
    </source>
</evidence>
<comment type="subcellular location">
    <subcellularLocation>
        <location evidence="5">Cytoplasm</location>
    </subcellularLocation>
</comment>
<comment type="function">
    <text evidence="5">Catalyzes the formation of 2'O-methylated cytidine (Cm32) or 2'O-methylated uridine (Um32) at position 32 in tRNA.</text>
</comment>
<keyword evidence="2 5" id="KW-0489">Methyltransferase</keyword>
<evidence type="ECO:0000256" key="3">
    <source>
        <dbReference type="ARBA" id="ARBA00022679"/>
    </source>
</evidence>
<comment type="catalytic activity">
    <reaction evidence="5">
        <text>cytidine(32) in tRNA + S-adenosyl-L-methionine = 2'-O-methylcytidine(32) in tRNA + S-adenosyl-L-homocysteine + H(+)</text>
        <dbReference type="Rhea" id="RHEA:42932"/>
        <dbReference type="Rhea" id="RHEA-COMP:10288"/>
        <dbReference type="Rhea" id="RHEA-COMP:10289"/>
        <dbReference type="ChEBI" id="CHEBI:15378"/>
        <dbReference type="ChEBI" id="CHEBI:57856"/>
        <dbReference type="ChEBI" id="CHEBI:59789"/>
        <dbReference type="ChEBI" id="CHEBI:74495"/>
        <dbReference type="ChEBI" id="CHEBI:82748"/>
        <dbReference type="EC" id="2.1.1.200"/>
    </reaction>
</comment>
<comment type="similarity">
    <text evidence="1">Belongs to the class IV-like SAM-binding methyltransferase superfamily. RNA methyltransferase TrmH family.</text>
</comment>
<comment type="catalytic activity">
    <reaction evidence="5">
        <text>uridine(32) in tRNA + S-adenosyl-L-methionine = 2'-O-methyluridine(32) in tRNA + S-adenosyl-L-homocysteine + H(+)</text>
        <dbReference type="Rhea" id="RHEA:42936"/>
        <dbReference type="Rhea" id="RHEA-COMP:10107"/>
        <dbReference type="Rhea" id="RHEA-COMP:10290"/>
        <dbReference type="ChEBI" id="CHEBI:15378"/>
        <dbReference type="ChEBI" id="CHEBI:57856"/>
        <dbReference type="ChEBI" id="CHEBI:59789"/>
        <dbReference type="ChEBI" id="CHEBI:65315"/>
        <dbReference type="ChEBI" id="CHEBI:74478"/>
        <dbReference type="EC" id="2.1.1.200"/>
    </reaction>
</comment>
<protein>
    <recommendedName>
        <fullName evidence="5">tRNA (cytidine/uridine-2'-O-)-methyltransferase TrmJ</fullName>
        <ecNumber evidence="5">2.1.1.200</ecNumber>
    </recommendedName>
    <alternativeName>
        <fullName evidence="5">tRNA (cytidine(32)/uridine(32)-2'-O)-methyltransferase</fullName>
    </alternativeName>
    <alternativeName>
        <fullName evidence="5">tRNA Cm32/Um32 methyltransferase</fullName>
    </alternativeName>
</protein>
<comment type="caution">
    <text evidence="7">The sequence shown here is derived from an EMBL/GenBank/DDBJ whole genome shotgun (WGS) entry which is preliminary data.</text>
</comment>
<keyword evidence="5" id="KW-0963">Cytoplasm</keyword>
<dbReference type="InterPro" id="IPR029026">
    <property type="entry name" value="tRNA_m1G_MTases_N"/>
</dbReference>
<evidence type="ECO:0000259" key="6">
    <source>
        <dbReference type="Pfam" id="PF00588"/>
    </source>
</evidence>